<dbReference type="AlphaFoldDB" id="A0A0C3PKM0"/>
<keyword evidence="3" id="KW-1185">Reference proteome</keyword>
<sequence>MSKVVLVTTMWDKVEYDVGEARLEELKDNLWKAMILRGSKTFEHRNTRESAIQLIQSIVLRQQETTRKGVQLQVEISDLEMEFRETVAGRELCSSLEELTRRRKELLRRLQAEAKRADPQISEHLRREYDELQAELESILIRGQALRMTKFQRFWKSIQKSWKRK</sequence>
<dbReference type="EMBL" id="KN831956">
    <property type="protein sequence ID" value="KIO08789.1"/>
    <property type="molecule type" value="Genomic_DNA"/>
</dbReference>
<evidence type="ECO:0000256" key="1">
    <source>
        <dbReference type="SAM" id="Coils"/>
    </source>
</evidence>
<evidence type="ECO:0000313" key="3">
    <source>
        <dbReference type="Proteomes" id="UP000054217"/>
    </source>
</evidence>
<dbReference type="HOGENOM" id="CLU_1611456_0_0_1"/>
<feature type="coiled-coil region" evidence="1">
    <location>
        <begin position="96"/>
        <end position="142"/>
    </location>
</feature>
<reference evidence="3" key="2">
    <citation type="submission" date="2015-01" db="EMBL/GenBank/DDBJ databases">
        <title>Evolutionary Origins and Diversification of the Mycorrhizal Mutualists.</title>
        <authorList>
            <consortium name="DOE Joint Genome Institute"/>
            <consortium name="Mycorrhizal Genomics Consortium"/>
            <person name="Kohler A."/>
            <person name="Kuo A."/>
            <person name="Nagy L.G."/>
            <person name="Floudas D."/>
            <person name="Copeland A."/>
            <person name="Barry K.W."/>
            <person name="Cichocki N."/>
            <person name="Veneault-Fourrey C."/>
            <person name="LaButti K."/>
            <person name="Lindquist E.A."/>
            <person name="Lipzen A."/>
            <person name="Lundell T."/>
            <person name="Morin E."/>
            <person name="Murat C."/>
            <person name="Riley R."/>
            <person name="Ohm R."/>
            <person name="Sun H."/>
            <person name="Tunlid A."/>
            <person name="Henrissat B."/>
            <person name="Grigoriev I.V."/>
            <person name="Hibbett D.S."/>
            <person name="Martin F."/>
        </authorList>
    </citation>
    <scope>NUCLEOTIDE SEQUENCE [LARGE SCALE GENOMIC DNA]</scope>
    <source>
        <strain evidence="3">Marx 270</strain>
    </source>
</reference>
<dbReference type="OrthoDB" id="8954335at2759"/>
<dbReference type="STRING" id="870435.A0A0C3PKM0"/>
<keyword evidence="1" id="KW-0175">Coiled coil</keyword>
<accession>A0A0C3PKM0</accession>
<gene>
    <name evidence="2" type="ORF">M404DRAFT_997003</name>
</gene>
<organism evidence="2 3">
    <name type="scientific">Pisolithus tinctorius Marx 270</name>
    <dbReference type="NCBI Taxonomy" id="870435"/>
    <lineage>
        <taxon>Eukaryota</taxon>
        <taxon>Fungi</taxon>
        <taxon>Dikarya</taxon>
        <taxon>Basidiomycota</taxon>
        <taxon>Agaricomycotina</taxon>
        <taxon>Agaricomycetes</taxon>
        <taxon>Agaricomycetidae</taxon>
        <taxon>Boletales</taxon>
        <taxon>Sclerodermatineae</taxon>
        <taxon>Pisolithaceae</taxon>
        <taxon>Pisolithus</taxon>
    </lineage>
</organism>
<reference evidence="2 3" key="1">
    <citation type="submission" date="2014-04" db="EMBL/GenBank/DDBJ databases">
        <authorList>
            <consortium name="DOE Joint Genome Institute"/>
            <person name="Kuo A."/>
            <person name="Kohler A."/>
            <person name="Costa M.D."/>
            <person name="Nagy L.G."/>
            <person name="Floudas D."/>
            <person name="Copeland A."/>
            <person name="Barry K.W."/>
            <person name="Cichocki N."/>
            <person name="Veneault-Fourrey C."/>
            <person name="LaButti K."/>
            <person name="Lindquist E.A."/>
            <person name="Lipzen A."/>
            <person name="Lundell T."/>
            <person name="Morin E."/>
            <person name="Murat C."/>
            <person name="Sun H."/>
            <person name="Tunlid A."/>
            <person name="Henrissat B."/>
            <person name="Grigoriev I.V."/>
            <person name="Hibbett D.S."/>
            <person name="Martin F."/>
            <person name="Nordberg H.P."/>
            <person name="Cantor M.N."/>
            <person name="Hua S.X."/>
        </authorList>
    </citation>
    <scope>NUCLEOTIDE SEQUENCE [LARGE SCALE GENOMIC DNA]</scope>
    <source>
        <strain evidence="2 3">Marx 270</strain>
    </source>
</reference>
<protein>
    <submittedName>
        <fullName evidence="2">Uncharacterized protein</fullName>
    </submittedName>
</protein>
<dbReference type="InParanoid" id="A0A0C3PKM0"/>
<name>A0A0C3PKM0_PISTI</name>
<proteinExistence type="predicted"/>
<dbReference type="Proteomes" id="UP000054217">
    <property type="component" value="Unassembled WGS sequence"/>
</dbReference>
<evidence type="ECO:0000313" key="2">
    <source>
        <dbReference type="EMBL" id="KIO08789.1"/>
    </source>
</evidence>